<keyword evidence="3" id="KW-1185">Reference proteome</keyword>
<dbReference type="Gene3D" id="2.70.50.50">
    <property type="entry name" value="chitin-binding protein cbp21"/>
    <property type="match status" value="1"/>
</dbReference>
<reference evidence="2" key="1">
    <citation type="submission" date="2021-04" db="EMBL/GenBank/DDBJ databases">
        <title>Sequencing of actinobacteria type strains.</title>
        <authorList>
            <person name="Nguyen G.-S."/>
            <person name="Wentzel A."/>
        </authorList>
    </citation>
    <scope>NUCLEOTIDE SEQUENCE</scope>
    <source>
        <strain evidence="2">DSM 42095</strain>
    </source>
</reference>
<feature type="non-terminal residue" evidence="2">
    <location>
        <position position="69"/>
    </location>
</feature>
<feature type="non-terminal residue" evidence="2">
    <location>
        <position position="1"/>
    </location>
</feature>
<dbReference type="Pfam" id="PF03067">
    <property type="entry name" value="LPMO_10"/>
    <property type="match status" value="1"/>
</dbReference>
<dbReference type="GO" id="GO:0004497">
    <property type="term" value="F:monooxygenase activity"/>
    <property type="evidence" value="ECO:0007669"/>
    <property type="project" value="UniProtKB-KW"/>
</dbReference>
<dbReference type="InterPro" id="IPR014756">
    <property type="entry name" value="Ig_E-set"/>
</dbReference>
<keyword evidence="2" id="KW-0560">Oxidoreductase</keyword>
<keyword evidence="2" id="KW-0503">Monooxygenase</keyword>
<sequence length="69" mass="7501">DGAGRTEGFIPDGQLCSGGTGGPYDFTGFNLPRDDWPFTHVSAGAQMQFRYNAWAAHPGEFRSYITKDG</sequence>
<protein>
    <submittedName>
        <fullName evidence="2">Lytic polysaccharide monooxygenase</fullName>
    </submittedName>
</protein>
<evidence type="ECO:0000259" key="1">
    <source>
        <dbReference type="Pfam" id="PF03067"/>
    </source>
</evidence>
<accession>A0A8T4J6V0</accession>
<dbReference type="InterPro" id="IPR004302">
    <property type="entry name" value="Cellulose/chitin-bd_N"/>
</dbReference>
<evidence type="ECO:0000313" key="2">
    <source>
        <dbReference type="EMBL" id="MBR7678793.1"/>
    </source>
</evidence>
<proteinExistence type="predicted"/>
<comment type="caution">
    <text evidence="2">The sequence shown here is derived from an EMBL/GenBank/DDBJ whole genome shotgun (WGS) entry which is preliminary data.</text>
</comment>
<dbReference type="EMBL" id="JAGSMN010001855">
    <property type="protein sequence ID" value="MBR7678793.1"/>
    <property type="molecule type" value="Genomic_DNA"/>
</dbReference>
<gene>
    <name evidence="2" type="ORF">KDA82_38765</name>
</gene>
<dbReference type="Proteomes" id="UP000675554">
    <property type="component" value="Unassembled WGS sequence"/>
</dbReference>
<dbReference type="AlphaFoldDB" id="A0A8T4J6V0"/>
<feature type="domain" description="Chitin-binding type-4" evidence="1">
    <location>
        <begin position="3"/>
        <end position="69"/>
    </location>
</feature>
<dbReference type="SUPFAM" id="SSF81296">
    <property type="entry name" value="E set domains"/>
    <property type="match status" value="1"/>
</dbReference>
<organism evidence="2 3">
    <name type="scientific">Streptomyces daliensis</name>
    <dbReference type="NCBI Taxonomy" id="299421"/>
    <lineage>
        <taxon>Bacteria</taxon>
        <taxon>Bacillati</taxon>
        <taxon>Actinomycetota</taxon>
        <taxon>Actinomycetes</taxon>
        <taxon>Kitasatosporales</taxon>
        <taxon>Streptomycetaceae</taxon>
        <taxon>Streptomyces</taxon>
    </lineage>
</organism>
<evidence type="ECO:0000313" key="3">
    <source>
        <dbReference type="Proteomes" id="UP000675554"/>
    </source>
</evidence>
<name>A0A8T4J6V0_9ACTN</name>